<feature type="transmembrane region" description="Helical" evidence="2">
    <location>
        <begin position="114"/>
        <end position="134"/>
    </location>
</feature>
<organism evidence="4 5">
    <name type="scientific">Caenorhabditis japonica</name>
    <dbReference type="NCBI Taxonomy" id="281687"/>
    <lineage>
        <taxon>Eukaryota</taxon>
        <taxon>Metazoa</taxon>
        <taxon>Ecdysozoa</taxon>
        <taxon>Nematoda</taxon>
        <taxon>Chromadorea</taxon>
        <taxon>Rhabditida</taxon>
        <taxon>Rhabditina</taxon>
        <taxon>Rhabditomorpha</taxon>
        <taxon>Rhabditoidea</taxon>
        <taxon>Rhabditidae</taxon>
        <taxon>Peloderinae</taxon>
        <taxon>Caenorhabditis</taxon>
    </lineage>
</organism>
<dbReference type="InterPro" id="IPR020846">
    <property type="entry name" value="MFS_dom"/>
</dbReference>
<dbReference type="EnsemblMetazoa" id="CJA00614.1">
    <property type="protein sequence ID" value="CJA00614.1"/>
    <property type="gene ID" value="WBGene00119818"/>
</dbReference>
<feature type="transmembrane region" description="Helical" evidence="2">
    <location>
        <begin position="389"/>
        <end position="409"/>
    </location>
</feature>
<sequence length="495" mass="54343">MSHRYWTNFRSPGPGMPSYSPLPTTQSDSRVAGHKMLKIDGSKLGIERKKSSFQFGHKTRVYIVGLSLFCLTLSQINSLTFNFTVICMNDIVAEHHAKNLSGLHWMESATEKSFLFSGAAIGALIGLIPSVPLIDWLGIRFVLTASGFVSAAGSFLFPMAVSFHYYAVLICRILQGLGITVVLTAVGVIPGVWAPTNEMSTFLALLSCAYQLSSIVSMPVSGLLCDSQFGWRSIYYLFGALTFLGYILFYIFYADTPEMHRNVSEKELTRIQNGKLKTVKEAVPYKAICMDPTVLAAWLSILGGNFGFFISVLYGPTYLREILQFDVKNTGFASAFPFLLSALMKFVAGQLSDRINFISEKTRFTICAVVSQTGVAAGFLVMAMSSDRLVSQIAYTFAITTSGLNIVGTMKCVQLRCRQHVHFALSVIAFCAYLIQFVAPIGVGILVADNTSEEWSRFFVIVSIIVVVMSLPFPFLASAETGPYVKVMKKPSNSA</sequence>
<reference evidence="5" key="1">
    <citation type="submission" date="2010-08" db="EMBL/GenBank/DDBJ databases">
        <authorList>
            <consortium name="Caenorhabditis japonica Sequencing Consortium"/>
            <person name="Wilson R.K."/>
        </authorList>
    </citation>
    <scope>NUCLEOTIDE SEQUENCE [LARGE SCALE GENOMIC DNA]</scope>
    <source>
        <strain evidence="5">DF5081</strain>
    </source>
</reference>
<evidence type="ECO:0000259" key="3">
    <source>
        <dbReference type="PROSITE" id="PS50850"/>
    </source>
</evidence>
<accession>A0A8R1HJ12</accession>
<dbReference type="GO" id="GO:0016020">
    <property type="term" value="C:membrane"/>
    <property type="evidence" value="ECO:0007669"/>
    <property type="project" value="UniProtKB-SubCell"/>
</dbReference>
<evidence type="ECO:0000313" key="4">
    <source>
        <dbReference type="EnsemblMetazoa" id="CJA00614.1"/>
    </source>
</evidence>
<feature type="transmembrane region" description="Helical" evidence="2">
    <location>
        <begin position="334"/>
        <end position="352"/>
    </location>
</feature>
<dbReference type="Gene3D" id="1.20.1250.20">
    <property type="entry name" value="MFS general substrate transporter like domains"/>
    <property type="match status" value="2"/>
</dbReference>
<evidence type="ECO:0000256" key="2">
    <source>
        <dbReference type="SAM" id="Phobius"/>
    </source>
</evidence>
<comment type="subcellular location">
    <subcellularLocation>
        <location evidence="1">Membrane</location>
        <topology evidence="1">Multi-pass membrane protein</topology>
    </subcellularLocation>
</comment>
<keyword evidence="2" id="KW-0472">Membrane</keyword>
<name>A0A8R1HJ12_CAEJA</name>
<dbReference type="PANTHER" id="PTHR45757">
    <property type="entry name" value="PROTEIN CBG23364-RELATED"/>
    <property type="match status" value="1"/>
</dbReference>
<evidence type="ECO:0000256" key="1">
    <source>
        <dbReference type="ARBA" id="ARBA00004141"/>
    </source>
</evidence>
<dbReference type="SUPFAM" id="SSF103473">
    <property type="entry name" value="MFS general substrate transporter"/>
    <property type="match status" value="1"/>
</dbReference>
<dbReference type="PROSITE" id="PS50850">
    <property type="entry name" value="MFS"/>
    <property type="match status" value="1"/>
</dbReference>
<dbReference type="PANTHER" id="PTHR45757:SF11">
    <property type="entry name" value="MAJOR FACILITATOR SUPERFAMILY (MFS) PROFILE DOMAIN-CONTAINING PROTEIN"/>
    <property type="match status" value="1"/>
</dbReference>
<feature type="domain" description="Major facilitator superfamily (MFS) profile" evidence="3">
    <location>
        <begin position="63"/>
        <end position="481"/>
    </location>
</feature>
<keyword evidence="2" id="KW-1133">Transmembrane helix</keyword>
<feature type="transmembrane region" description="Helical" evidence="2">
    <location>
        <begin position="364"/>
        <end position="383"/>
    </location>
</feature>
<feature type="transmembrane region" description="Helical" evidence="2">
    <location>
        <begin position="421"/>
        <end position="446"/>
    </location>
</feature>
<evidence type="ECO:0000313" key="5">
    <source>
        <dbReference type="Proteomes" id="UP000005237"/>
    </source>
</evidence>
<dbReference type="GO" id="GO:0022857">
    <property type="term" value="F:transmembrane transporter activity"/>
    <property type="evidence" value="ECO:0007669"/>
    <property type="project" value="InterPro"/>
</dbReference>
<dbReference type="InterPro" id="IPR011701">
    <property type="entry name" value="MFS"/>
</dbReference>
<keyword evidence="2" id="KW-0812">Transmembrane</keyword>
<dbReference type="Pfam" id="PF07690">
    <property type="entry name" value="MFS_1"/>
    <property type="match status" value="1"/>
</dbReference>
<protein>
    <submittedName>
        <fullName evidence="4">MFS domain-containing protein</fullName>
    </submittedName>
</protein>
<reference evidence="4" key="2">
    <citation type="submission" date="2022-06" db="UniProtKB">
        <authorList>
            <consortium name="EnsemblMetazoa"/>
        </authorList>
    </citation>
    <scope>IDENTIFICATION</scope>
    <source>
        <strain evidence="4">DF5081</strain>
    </source>
</reference>
<dbReference type="AlphaFoldDB" id="A0A8R1HJ12"/>
<feature type="transmembrane region" description="Helical" evidence="2">
    <location>
        <begin position="201"/>
        <end position="222"/>
    </location>
</feature>
<feature type="transmembrane region" description="Helical" evidence="2">
    <location>
        <begin position="234"/>
        <end position="253"/>
    </location>
</feature>
<feature type="transmembrane region" description="Helical" evidence="2">
    <location>
        <begin position="173"/>
        <end position="194"/>
    </location>
</feature>
<proteinExistence type="predicted"/>
<dbReference type="Proteomes" id="UP000005237">
    <property type="component" value="Unassembled WGS sequence"/>
</dbReference>
<feature type="transmembrane region" description="Helical" evidence="2">
    <location>
        <begin position="141"/>
        <end position="167"/>
    </location>
</feature>
<feature type="transmembrane region" description="Helical" evidence="2">
    <location>
        <begin position="59"/>
        <end position="76"/>
    </location>
</feature>
<feature type="transmembrane region" description="Helical" evidence="2">
    <location>
        <begin position="458"/>
        <end position="479"/>
    </location>
</feature>
<keyword evidence="5" id="KW-1185">Reference proteome</keyword>
<feature type="transmembrane region" description="Helical" evidence="2">
    <location>
        <begin position="294"/>
        <end position="314"/>
    </location>
</feature>
<dbReference type="InterPro" id="IPR036259">
    <property type="entry name" value="MFS_trans_sf"/>
</dbReference>